<reference evidence="1 2" key="1">
    <citation type="submission" date="2017-03" db="EMBL/GenBank/DDBJ databases">
        <title>Genome analysis of strain PAMC 26577.</title>
        <authorList>
            <person name="Oh H.-M."/>
            <person name="Yang J.-A."/>
        </authorList>
    </citation>
    <scope>NUCLEOTIDE SEQUENCE [LARGE SCALE GENOMIC DNA]</scope>
    <source>
        <strain evidence="1 2">PAMC 26577</strain>
    </source>
</reference>
<dbReference type="EMBL" id="NBTZ01000011">
    <property type="protein sequence ID" value="OTP79297.1"/>
    <property type="molecule type" value="Genomic_DNA"/>
</dbReference>
<comment type="caution">
    <text evidence="1">The sequence shown here is derived from an EMBL/GenBank/DDBJ whole genome shotgun (WGS) entry which is preliminary data.</text>
</comment>
<proteinExistence type="predicted"/>
<dbReference type="Proteomes" id="UP000195221">
    <property type="component" value="Unassembled WGS sequence"/>
</dbReference>
<protein>
    <submittedName>
        <fullName evidence="1">Uncharacterized protein</fullName>
    </submittedName>
</protein>
<gene>
    <name evidence="1" type="ORF">PAMC26577_02025</name>
</gene>
<organism evidence="1 2">
    <name type="scientific">Caballeronia sordidicola</name>
    <name type="common">Burkholderia sordidicola</name>
    <dbReference type="NCBI Taxonomy" id="196367"/>
    <lineage>
        <taxon>Bacteria</taxon>
        <taxon>Pseudomonadati</taxon>
        <taxon>Pseudomonadota</taxon>
        <taxon>Betaproteobacteria</taxon>
        <taxon>Burkholderiales</taxon>
        <taxon>Burkholderiaceae</taxon>
        <taxon>Caballeronia</taxon>
    </lineage>
</organism>
<evidence type="ECO:0000313" key="1">
    <source>
        <dbReference type="EMBL" id="OTP79297.1"/>
    </source>
</evidence>
<evidence type="ECO:0000313" key="2">
    <source>
        <dbReference type="Proteomes" id="UP000195221"/>
    </source>
</evidence>
<dbReference type="AlphaFoldDB" id="A0A242N6L3"/>
<accession>A0A242N6L3</accession>
<name>A0A242N6L3_CABSO</name>
<sequence length="53" mass="6192">MKKFFSIKSNQSVIPQVSNLEKAQGLDRIVRAEDPKAWNFPHLTDPWLNHFVL</sequence>